<feature type="compositionally biased region" description="Low complexity" evidence="1">
    <location>
        <begin position="147"/>
        <end position="160"/>
    </location>
</feature>
<name>A0A9Q1FZB6_SYNKA</name>
<comment type="caution">
    <text evidence="2">The sequence shown here is derived from an EMBL/GenBank/DDBJ whole genome shotgun (WGS) entry which is preliminary data.</text>
</comment>
<evidence type="ECO:0000313" key="3">
    <source>
        <dbReference type="Proteomes" id="UP001152622"/>
    </source>
</evidence>
<feature type="region of interest" description="Disordered" evidence="1">
    <location>
        <begin position="122"/>
        <end position="182"/>
    </location>
</feature>
<keyword evidence="3" id="KW-1185">Reference proteome</keyword>
<sequence length="182" mass="19847">MLAAGWQAPRSGGWKGIVAGLRSQPTGCANATERPRFPSAGRVPVPARDASFVAFTVARNSCLPLILRTAPPPPAASRRVNLRCERKRPFIRRDSEERGCRRSSAGRPLRRLASRRLRRFGVRPTPSGRKCTKSSARVCRRGGPGASGLRLSSSTLLTCSPGEPLQMDRTEFNKVKGEERGV</sequence>
<dbReference type="EMBL" id="JAINUF010000003">
    <property type="protein sequence ID" value="KAJ8370475.1"/>
    <property type="molecule type" value="Genomic_DNA"/>
</dbReference>
<dbReference type="Proteomes" id="UP001152622">
    <property type="component" value="Chromosome 3"/>
</dbReference>
<evidence type="ECO:0000256" key="1">
    <source>
        <dbReference type="SAM" id="MobiDB-lite"/>
    </source>
</evidence>
<reference evidence="2" key="1">
    <citation type="journal article" date="2023" name="Science">
        <title>Genome structures resolve the early diversification of teleost fishes.</title>
        <authorList>
            <person name="Parey E."/>
            <person name="Louis A."/>
            <person name="Montfort J."/>
            <person name="Bouchez O."/>
            <person name="Roques C."/>
            <person name="Iampietro C."/>
            <person name="Lluch J."/>
            <person name="Castinel A."/>
            <person name="Donnadieu C."/>
            <person name="Desvignes T."/>
            <person name="Floi Bucao C."/>
            <person name="Jouanno E."/>
            <person name="Wen M."/>
            <person name="Mejri S."/>
            <person name="Dirks R."/>
            <person name="Jansen H."/>
            <person name="Henkel C."/>
            <person name="Chen W.J."/>
            <person name="Zahm M."/>
            <person name="Cabau C."/>
            <person name="Klopp C."/>
            <person name="Thompson A.W."/>
            <person name="Robinson-Rechavi M."/>
            <person name="Braasch I."/>
            <person name="Lecointre G."/>
            <person name="Bobe J."/>
            <person name="Postlethwait J.H."/>
            <person name="Berthelot C."/>
            <person name="Roest Crollius H."/>
            <person name="Guiguen Y."/>
        </authorList>
    </citation>
    <scope>NUCLEOTIDE SEQUENCE</scope>
    <source>
        <strain evidence="2">WJC10195</strain>
    </source>
</reference>
<proteinExistence type="predicted"/>
<feature type="compositionally biased region" description="Basic and acidic residues" evidence="1">
    <location>
        <begin position="166"/>
        <end position="182"/>
    </location>
</feature>
<evidence type="ECO:0000313" key="2">
    <source>
        <dbReference type="EMBL" id="KAJ8370475.1"/>
    </source>
</evidence>
<protein>
    <submittedName>
        <fullName evidence="2">Uncharacterized protein</fullName>
    </submittedName>
</protein>
<accession>A0A9Q1FZB6</accession>
<dbReference type="AlphaFoldDB" id="A0A9Q1FZB6"/>
<organism evidence="2 3">
    <name type="scientific">Synaphobranchus kaupii</name>
    <name type="common">Kaup's arrowtooth eel</name>
    <dbReference type="NCBI Taxonomy" id="118154"/>
    <lineage>
        <taxon>Eukaryota</taxon>
        <taxon>Metazoa</taxon>
        <taxon>Chordata</taxon>
        <taxon>Craniata</taxon>
        <taxon>Vertebrata</taxon>
        <taxon>Euteleostomi</taxon>
        <taxon>Actinopterygii</taxon>
        <taxon>Neopterygii</taxon>
        <taxon>Teleostei</taxon>
        <taxon>Anguilliformes</taxon>
        <taxon>Synaphobranchidae</taxon>
        <taxon>Synaphobranchus</taxon>
    </lineage>
</organism>
<gene>
    <name evidence="2" type="ORF">SKAU_G00105030</name>
</gene>